<feature type="domain" description="PAS" evidence="7">
    <location>
        <begin position="18"/>
        <end position="61"/>
    </location>
</feature>
<dbReference type="RefSeq" id="WP_090414077.1">
    <property type="nucleotide sequence ID" value="NZ_DBFXFH010000013.1"/>
</dbReference>
<keyword evidence="3" id="KW-0805">Transcription regulation</keyword>
<dbReference type="Pfam" id="PF00158">
    <property type="entry name" value="Sigma54_activat"/>
    <property type="match status" value="1"/>
</dbReference>
<dbReference type="GO" id="GO:0006355">
    <property type="term" value="P:regulation of DNA-templated transcription"/>
    <property type="evidence" value="ECO:0007669"/>
    <property type="project" value="InterPro"/>
</dbReference>
<dbReference type="SUPFAM" id="SSF52540">
    <property type="entry name" value="P-loop containing nucleoside triphosphate hydrolases"/>
    <property type="match status" value="1"/>
</dbReference>
<dbReference type="InterPro" id="IPR058031">
    <property type="entry name" value="AAA_lid_NorR"/>
</dbReference>
<dbReference type="Proteomes" id="UP000586254">
    <property type="component" value="Unassembled WGS sequence"/>
</dbReference>
<dbReference type="FunFam" id="3.40.50.300:FF:000006">
    <property type="entry name" value="DNA-binding transcriptional regulator NtrC"/>
    <property type="match status" value="1"/>
</dbReference>
<dbReference type="InterPro" id="IPR002078">
    <property type="entry name" value="Sigma_54_int"/>
</dbReference>
<evidence type="ECO:0000313" key="9">
    <source>
        <dbReference type="Proteomes" id="UP000586254"/>
    </source>
</evidence>
<evidence type="ECO:0000259" key="7">
    <source>
        <dbReference type="PROSITE" id="PS50112"/>
    </source>
</evidence>
<evidence type="ECO:0000259" key="6">
    <source>
        <dbReference type="PROSITE" id="PS50045"/>
    </source>
</evidence>
<dbReference type="SUPFAM" id="SSF55785">
    <property type="entry name" value="PYP-like sensor domain (PAS domain)"/>
    <property type="match status" value="1"/>
</dbReference>
<dbReference type="InterPro" id="IPR013767">
    <property type="entry name" value="PAS_fold"/>
</dbReference>
<evidence type="ECO:0000256" key="1">
    <source>
        <dbReference type="ARBA" id="ARBA00022741"/>
    </source>
</evidence>
<dbReference type="Pfam" id="PF00989">
    <property type="entry name" value="PAS"/>
    <property type="match status" value="1"/>
</dbReference>
<dbReference type="PROSITE" id="PS50045">
    <property type="entry name" value="SIGMA54_INTERACT_4"/>
    <property type="match status" value="1"/>
</dbReference>
<dbReference type="Gene3D" id="3.40.50.300">
    <property type="entry name" value="P-loop containing nucleotide triphosphate hydrolases"/>
    <property type="match status" value="1"/>
</dbReference>
<dbReference type="InterPro" id="IPR025943">
    <property type="entry name" value="Sigma_54_int_dom_ATP-bd_2"/>
</dbReference>
<dbReference type="Gene3D" id="1.10.10.60">
    <property type="entry name" value="Homeodomain-like"/>
    <property type="match status" value="1"/>
</dbReference>
<dbReference type="GO" id="GO:0005524">
    <property type="term" value="F:ATP binding"/>
    <property type="evidence" value="ECO:0007669"/>
    <property type="project" value="UniProtKB-KW"/>
</dbReference>
<keyword evidence="4" id="KW-0238">DNA-binding</keyword>
<dbReference type="AlphaFoldDB" id="A0A1I5N5G1"/>
<dbReference type="PROSITE" id="PS00688">
    <property type="entry name" value="SIGMA54_INTERACT_3"/>
    <property type="match status" value="1"/>
</dbReference>
<dbReference type="InterPro" id="IPR003593">
    <property type="entry name" value="AAA+_ATPase"/>
</dbReference>
<dbReference type="InterPro" id="IPR027417">
    <property type="entry name" value="P-loop_NTPase"/>
</dbReference>
<evidence type="ECO:0000256" key="2">
    <source>
        <dbReference type="ARBA" id="ARBA00022840"/>
    </source>
</evidence>
<dbReference type="InterPro" id="IPR035965">
    <property type="entry name" value="PAS-like_dom_sf"/>
</dbReference>
<dbReference type="CDD" id="cd00130">
    <property type="entry name" value="PAS"/>
    <property type="match status" value="1"/>
</dbReference>
<dbReference type="PROSITE" id="PS50112">
    <property type="entry name" value="PAS"/>
    <property type="match status" value="1"/>
</dbReference>
<reference evidence="8 9" key="1">
    <citation type="submission" date="2020-07" db="EMBL/GenBank/DDBJ databases">
        <title>Organ Donor 1.</title>
        <authorList>
            <person name="Marsh A.J."/>
            <person name="Azcarate-Peril M.A."/>
        </authorList>
    </citation>
    <scope>NUCLEOTIDE SEQUENCE [LARGE SCALE GENOMIC DNA]</scope>
    <source>
        <strain evidence="8 9">AMC0717</strain>
    </source>
</reference>
<organism evidence="8 9">
    <name type="scientific">Eubacterium callanderi</name>
    <dbReference type="NCBI Taxonomy" id="53442"/>
    <lineage>
        <taxon>Bacteria</taxon>
        <taxon>Bacillati</taxon>
        <taxon>Bacillota</taxon>
        <taxon>Clostridia</taxon>
        <taxon>Eubacteriales</taxon>
        <taxon>Eubacteriaceae</taxon>
        <taxon>Eubacterium</taxon>
    </lineage>
</organism>
<gene>
    <name evidence="8" type="ORF">H0N91_07435</name>
</gene>
<dbReference type="PANTHER" id="PTHR32071:SF57">
    <property type="entry name" value="C4-DICARBOXYLATE TRANSPORT TRANSCRIPTIONAL REGULATORY PROTEIN DCTD"/>
    <property type="match status" value="1"/>
</dbReference>
<dbReference type="EMBL" id="JACCKS010000007">
    <property type="protein sequence ID" value="NZA37978.1"/>
    <property type="molecule type" value="Genomic_DNA"/>
</dbReference>
<dbReference type="InterPro" id="IPR025662">
    <property type="entry name" value="Sigma_54_int_dom_ATP-bd_1"/>
</dbReference>
<evidence type="ECO:0000313" key="8">
    <source>
        <dbReference type="EMBL" id="NZA37978.1"/>
    </source>
</evidence>
<dbReference type="SMART" id="SM00091">
    <property type="entry name" value="PAS"/>
    <property type="match status" value="1"/>
</dbReference>
<keyword evidence="2" id="KW-0067">ATP-binding</keyword>
<evidence type="ECO:0000256" key="4">
    <source>
        <dbReference type="ARBA" id="ARBA00023125"/>
    </source>
</evidence>
<dbReference type="PANTHER" id="PTHR32071">
    <property type="entry name" value="TRANSCRIPTIONAL REGULATORY PROTEIN"/>
    <property type="match status" value="1"/>
</dbReference>
<dbReference type="InterPro" id="IPR000014">
    <property type="entry name" value="PAS"/>
</dbReference>
<dbReference type="GO" id="GO:0003677">
    <property type="term" value="F:DNA binding"/>
    <property type="evidence" value="ECO:0007669"/>
    <property type="project" value="UniProtKB-KW"/>
</dbReference>
<keyword evidence="5" id="KW-0804">Transcription</keyword>
<dbReference type="PROSITE" id="PS00676">
    <property type="entry name" value="SIGMA54_INTERACT_2"/>
    <property type="match status" value="1"/>
</dbReference>
<feature type="domain" description="Sigma-54 factor interaction" evidence="6">
    <location>
        <begin position="157"/>
        <end position="385"/>
    </location>
</feature>
<evidence type="ECO:0000256" key="5">
    <source>
        <dbReference type="ARBA" id="ARBA00023163"/>
    </source>
</evidence>
<proteinExistence type="predicted"/>
<sequence>MKKSDHDPEYSAYLNSLPREMLLSILENCYNEIFVNDRDGRIVYVNPACIRHYGLKPEDLVHAKNADVFQGNWTPMALDYAIDEKRIIFAKQRFIPAGEELVTILTPVLDEAGNIELIIGNVQENEITHWDVSYKDDDLKTSRRHKSSHFNSNETPIISRSFNYWKIITELKQVSDSTIPVLLLGESGTGKTYVAEYIHENSGRDGLFITLNCTAIPESLLESELFGYAPGAFTGASSKGKIGLIEMASNGTLFLDEIGDLPLYLQAKLLDVLENQRYIPVGGTKMKYVNIRIITATNKDIDTLVKEGKFREDLYWRISTFNTILPPLRKRRDDILPLSNFFLKLFNEKYEKNKTFSQEVLSAFMRYSWPGNVRQLKNMIERLVVVTMGNIIDLQKLPETMLRENHDTPDNTALTLDERVEALKKDIVRDAYRKNQTVRRAAAALGITASKAQRLIKEYCGDLQKENEG</sequence>
<evidence type="ECO:0000256" key="3">
    <source>
        <dbReference type="ARBA" id="ARBA00023015"/>
    </source>
</evidence>
<keyword evidence="1" id="KW-0547">Nucleotide-binding</keyword>
<dbReference type="PROSITE" id="PS00675">
    <property type="entry name" value="SIGMA54_INTERACT_1"/>
    <property type="match status" value="1"/>
</dbReference>
<dbReference type="SMART" id="SM00382">
    <property type="entry name" value="AAA"/>
    <property type="match status" value="1"/>
</dbReference>
<dbReference type="CDD" id="cd00009">
    <property type="entry name" value="AAA"/>
    <property type="match status" value="1"/>
</dbReference>
<protein>
    <submittedName>
        <fullName evidence="8">Sigma 54-interacting transcriptional regulator</fullName>
    </submittedName>
</protein>
<dbReference type="Pfam" id="PF25601">
    <property type="entry name" value="AAA_lid_14"/>
    <property type="match status" value="1"/>
</dbReference>
<dbReference type="Gene3D" id="3.30.450.20">
    <property type="entry name" value="PAS domain"/>
    <property type="match status" value="1"/>
</dbReference>
<dbReference type="NCBIfam" id="TIGR00229">
    <property type="entry name" value="sensory_box"/>
    <property type="match status" value="1"/>
</dbReference>
<dbReference type="Gene3D" id="1.10.8.60">
    <property type="match status" value="1"/>
</dbReference>
<accession>A0A1I5N5G1</accession>
<dbReference type="InterPro" id="IPR025944">
    <property type="entry name" value="Sigma_54_int_dom_CS"/>
</dbReference>
<name>A0A1I5N5G1_9FIRM</name>
<comment type="caution">
    <text evidence="8">The sequence shown here is derived from an EMBL/GenBank/DDBJ whole genome shotgun (WGS) entry which is preliminary data.</text>
</comment>